<evidence type="ECO:0000259" key="1">
    <source>
        <dbReference type="Pfam" id="PF11716"/>
    </source>
</evidence>
<protein>
    <submittedName>
        <fullName evidence="2">Uncharacterized protein (TIGR03083 family)</fullName>
    </submittedName>
</protein>
<comment type="caution">
    <text evidence="2">The sequence shown here is derived from an EMBL/GenBank/DDBJ whole genome shotgun (WGS) entry which is preliminary data.</text>
</comment>
<keyword evidence="3" id="KW-1185">Reference proteome</keyword>
<dbReference type="SUPFAM" id="SSF109854">
    <property type="entry name" value="DinB/YfiT-like putative metalloenzymes"/>
    <property type="match status" value="1"/>
</dbReference>
<dbReference type="Gene3D" id="1.20.120.450">
    <property type="entry name" value="dinb family like domain"/>
    <property type="match status" value="1"/>
</dbReference>
<proteinExistence type="predicted"/>
<sequence>MDLFPRAWTALQEAVRSLEGGQWVSPSGCTGWLVQDLVAHLIIDAQDVLVTLASTTTAPATLTETSYWQPAGEAPDGTDEESAFVRRSAAAYGTTAWLHHHFDDLAVAAGRAAAAADPAARVETRDEVMTVPDYLAMCVLETTLHHLDLIAHLSGVDGPPAEALAASRAMVADIAGFALPSSFDDRATLLMTTGRRTPSATETGALGELAAKLPVILG</sequence>
<organism evidence="2 3">
    <name type="scientific">Amycolatopsis sulphurea</name>
    <dbReference type="NCBI Taxonomy" id="76022"/>
    <lineage>
        <taxon>Bacteria</taxon>
        <taxon>Bacillati</taxon>
        <taxon>Actinomycetota</taxon>
        <taxon>Actinomycetes</taxon>
        <taxon>Pseudonocardiales</taxon>
        <taxon>Pseudonocardiaceae</taxon>
        <taxon>Amycolatopsis</taxon>
    </lineage>
</organism>
<reference evidence="2 3" key="1">
    <citation type="submission" date="2017-10" db="EMBL/GenBank/DDBJ databases">
        <title>Sequencing the genomes of 1000 actinobacteria strains.</title>
        <authorList>
            <person name="Klenk H.-P."/>
        </authorList>
    </citation>
    <scope>NUCLEOTIDE SEQUENCE [LARGE SCALE GENOMIC DNA]</scope>
    <source>
        <strain evidence="2 3">DSM 46092</strain>
    </source>
</reference>
<dbReference type="InterPro" id="IPR024344">
    <property type="entry name" value="MDMPI_metal-binding"/>
</dbReference>
<feature type="domain" description="Mycothiol-dependent maleylpyruvate isomerase metal-binding" evidence="1">
    <location>
        <begin position="5"/>
        <end position="149"/>
    </location>
</feature>
<dbReference type="EMBL" id="PDJK01000001">
    <property type="protein sequence ID" value="PFG56562.1"/>
    <property type="molecule type" value="Genomic_DNA"/>
</dbReference>
<accession>A0A2A9G129</accession>
<dbReference type="GO" id="GO:0046872">
    <property type="term" value="F:metal ion binding"/>
    <property type="evidence" value="ECO:0007669"/>
    <property type="project" value="InterPro"/>
</dbReference>
<dbReference type="InterPro" id="IPR017517">
    <property type="entry name" value="Maleyloyr_isom"/>
</dbReference>
<dbReference type="Proteomes" id="UP000243542">
    <property type="component" value="Unassembled WGS sequence"/>
</dbReference>
<name>A0A2A9G129_9PSEU</name>
<evidence type="ECO:0000313" key="2">
    <source>
        <dbReference type="EMBL" id="PFG56562.1"/>
    </source>
</evidence>
<dbReference type="NCBIfam" id="TIGR03083">
    <property type="entry name" value="maleylpyruvate isomerase family mycothiol-dependent enzyme"/>
    <property type="match status" value="1"/>
</dbReference>
<dbReference type="InterPro" id="IPR034660">
    <property type="entry name" value="DinB/YfiT-like"/>
</dbReference>
<dbReference type="AlphaFoldDB" id="A0A2A9G129"/>
<evidence type="ECO:0000313" key="3">
    <source>
        <dbReference type="Proteomes" id="UP000243542"/>
    </source>
</evidence>
<gene>
    <name evidence="2" type="ORF">ATK36_0081</name>
</gene>
<dbReference type="Pfam" id="PF11716">
    <property type="entry name" value="MDMPI_N"/>
    <property type="match status" value="1"/>
</dbReference>
<dbReference type="RefSeq" id="WP_098509324.1">
    <property type="nucleotide sequence ID" value="NZ_JBIAKZ010000001.1"/>
</dbReference>